<feature type="region of interest" description="Disordered" evidence="1">
    <location>
        <begin position="79"/>
        <end position="118"/>
    </location>
</feature>
<accession>A0AAE8ZVA3</accession>
<dbReference type="AlphaFoldDB" id="A0AAE8ZVA3"/>
<protein>
    <submittedName>
        <fullName evidence="2">Uncharacterized protein</fullName>
    </submittedName>
</protein>
<gene>
    <name evidence="2" type="ORF">L3Y34_013577</name>
</gene>
<evidence type="ECO:0000256" key="1">
    <source>
        <dbReference type="SAM" id="MobiDB-lite"/>
    </source>
</evidence>
<dbReference type="Proteomes" id="UP000827892">
    <property type="component" value="Chromosome X"/>
</dbReference>
<evidence type="ECO:0000313" key="2">
    <source>
        <dbReference type="EMBL" id="ULT84986.1"/>
    </source>
</evidence>
<name>A0AAE8ZVA3_CAEBR</name>
<sequence>MEAKVMEAEMAREAFAATNAKDMGTKSMIVNNEEIKRLEEEGVVVRVEEEPRCVSPLHVVEQGDIGVAKAKWMMQVVGENQKKKSESKLARKKKSPDIPSLERAESTSSSTSREQSEWDFLKGPKKDYMIERQAGKEFQTHLDKLKAQGIGSSALSKISVAYQAANQGIAAIGATFVSDVIK</sequence>
<feature type="compositionally biased region" description="Basic and acidic residues" evidence="1">
    <location>
        <begin position="80"/>
        <end position="89"/>
    </location>
</feature>
<reference evidence="2 3" key="1">
    <citation type="submission" date="2022-05" db="EMBL/GenBank/DDBJ databases">
        <title>Chromosome-level reference genomes for two strains of Caenorhabditis briggsae: an improved platform for comparative genomics.</title>
        <authorList>
            <person name="Stevens L."/>
            <person name="Andersen E.C."/>
        </authorList>
    </citation>
    <scope>NUCLEOTIDE SEQUENCE [LARGE SCALE GENOMIC DNA]</scope>
    <source>
        <strain evidence="2">QX1410_ONT</strain>
        <tissue evidence="2">Whole-organism</tissue>
    </source>
</reference>
<evidence type="ECO:0000313" key="3">
    <source>
        <dbReference type="Proteomes" id="UP000827892"/>
    </source>
</evidence>
<dbReference type="EMBL" id="CP090896">
    <property type="protein sequence ID" value="ULT84986.1"/>
    <property type="molecule type" value="Genomic_DNA"/>
</dbReference>
<proteinExistence type="predicted"/>
<organism evidence="2 3">
    <name type="scientific">Caenorhabditis briggsae</name>
    <dbReference type="NCBI Taxonomy" id="6238"/>
    <lineage>
        <taxon>Eukaryota</taxon>
        <taxon>Metazoa</taxon>
        <taxon>Ecdysozoa</taxon>
        <taxon>Nematoda</taxon>
        <taxon>Chromadorea</taxon>
        <taxon>Rhabditida</taxon>
        <taxon>Rhabditina</taxon>
        <taxon>Rhabditomorpha</taxon>
        <taxon>Rhabditoidea</taxon>
        <taxon>Rhabditidae</taxon>
        <taxon>Peloderinae</taxon>
        <taxon>Caenorhabditis</taxon>
    </lineage>
</organism>